<sequence>MSNAIEQLAQRMRYGWENVVASSHVQLIRLLYKQEDELMLGAFYDYLLDIESDSDELVFILQVSCKDLEDFSQQLLQALNQEIELWNTSSRPEEFEPYHVDWGINPQYKDETNPASLAIGNLSSFAQDILKDVPEGKCNFVIDFQGNVNGKVLVKWLEFALTLPWFERMTFTIADELGEQKLKSIVRRFPDTVID</sequence>
<protein>
    <submittedName>
        <fullName evidence="1">Uncharacterized protein</fullName>
    </submittedName>
</protein>
<evidence type="ECO:0000313" key="1">
    <source>
        <dbReference type="EMBL" id="MBF1351683.1"/>
    </source>
</evidence>
<evidence type="ECO:0000313" key="2">
    <source>
        <dbReference type="Proteomes" id="UP000722050"/>
    </source>
</evidence>
<gene>
    <name evidence="1" type="ORF">HXM71_00995</name>
</gene>
<name>A0A930HCC4_9FIRM</name>
<accession>A0A930HCC4</accession>
<organism evidence="1 2">
    <name type="scientific">Mogibacterium diversum</name>
    <dbReference type="NCBI Taxonomy" id="114527"/>
    <lineage>
        <taxon>Bacteria</taxon>
        <taxon>Bacillati</taxon>
        <taxon>Bacillota</taxon>
        <taxon>Clostridia</taxon>
        <taxon>Peptostreptococcales</taxon>
        <taxon>Anaerovoracaceae</taxon>
        <taxon>Mogibacterium</taxon>
    </lineage>
</organism>
<reference evidence="1" key="1">
    <citation type="submission" date="2020-04" db="EMBL/GenBank/DDBJ databases">
        <title>Deep metagenomics examines the oral microbiome during advanced dental caries in children, revealing novel taxa and co-occurrences with host molecules.</title>
        <authorList>
            <person name="Baker J.L."/>
            <person name="Morton J.T."/>
            <person name="Dinis M."/>
            <person name="Alvarez R."/>
            <person name="Tran N.C."/>
            <person name="Knight R."/>
            <person name="Edlund A."/>
        </authorList>
    </citation>
    <scope>NUCLEOTIDE SEQUENCE</scope>
    <source>
        <strain evidence="1">JCVI_24_bin.8</strain>
    </source>
</reference>
<dbReference type="Proteomes" id="UP000722050">
    <property type="component" value="Unassembled WGS sequence"/>
</dbReference>
<dbReference type="AlphaFoldDB" id="A0A930HCC4"/>
<feature type="non-terminal residue" evidence="1">
    <location>
        <position position="195"/>
    </location>
</feature>
<dbReference type="EMBL" id="JABZQH010000018">
    <property type="protein sequence ID" value="MBF1351683.1"/>
    <property type="molecule type" value="Genomic_DNA"/>
</dbReference>
<comment type="caution">
    <text evidence="1">The sequence shown here is derived from an EMBL/GenBank/DDBJ whole genome shotgun (WGS) entry which is preliminary data.</text>
</comment>
<proteinExistence type="predicted"/>